<dbReference type="RefSeq" id="WP_079682689.1">
    <property type="nucleotide sequence ID" value="NZ_FUYQ01000005.1"/>
</dbReference>
<evidence type="ECO:0000313" key="3">
    <source>
        <dbReference type="Proteomes" id="UP000190852"/>
    </source>
</evidence>
<organism evidence="2 3">
    <name type="scientific">Parabacteroides chartae</name>
    <dbReference type="NCBI Taxonomy" id="1037355"/>
    <lineage>
        <taxon>Bacteria</taxon>
        <taxon>Pseudomonadati</taxon>
        <taxon>Bacteroidota</taxon>
        <taxon>Bacteroidia</taxon>
        <taxon>Bacteroidales</taxon>
        <taxon>Tannerellaceae</taxon>
        <taxon>Parabacteroides</taxon>
    </lineage>
</organism>
<dbReference type="Proteomes" id="UP000190852">
    <property type="component" value="Unassembled WGS sequence"/>
</dbReference>
<gene>
    <name evidence="2" type="ORF">SAMN05660349_01031</name>
</gene>
<dbReference type="InterPro" id="IPR027304">
    <property type="entry name" value="Trigger_fact/SurA_dom_sf"/>
</dbReference>
<evidence type="ECO:0000256" key="1">
    <source>
        <dbReference type="SAM" id="SignalP"/>
    </source>
</evidence>
<dbReference type="PROSITE" id="PS51257">
    <property type="entry name" value="PROKAR_LIPOPROTEIN"/>
    <property type="match status" value="1"/>
</dbReference>
<dbReference type="EMBL" id="FUYQ01000005">
    <property type="protein sequence ID" value="SKB41530.1"/>
    <property type="molecule type" value="Genomic_DNA"/>
</dbReference>
<name>A0A1T5B3J7_9BACT</name>
<feature type="signal peptide" evidence="1">
    <location>
        <begin position="1"/>
        <end position="17"/>
    </location>
</feature>
<evidence type="ECO:0008006" key="4">
    <source>
        <dbReference type="Google" id="ProtNLM"/>
    </source>
</evidence>
<accession>A0A1T5B3J7</accession>
<evidence type="ECO:0000313" key="2">
    <source>
        <dbReference type="EMBL" id="SKB41530.1"/>
    </source>
</evidence>
<keyword evidence="3" id="KW-1185">Reference proteome</keyword>
<keyword evidence="1" id="KW-0732">Signal</keyword>
<proteinExistence type="predicted"/>
<dbReference type="SUPFAM" id="SSF109998">
    <property type="entry name" value="Triger factor/SurA peptide-binding domain-like"/>
    <property type="match status" value="1"/>
</dbReference>
<dbReference type="AlphaFoldDB" id="A0A1T5B3J7"/>
<sequence length="285" mass="33300">MVRVYFILLTLSVSLFACKKAIQTDEPDALVKVNDRILTRNEVESLIPKGTTSADSLLLAESYIKKWVKDELVLKIAQRNLGSDKETIDKLVDAYRRSLLRYRYQEKLIQEKLSDEIQESDVLTYYDTNKEKFVLDKNLIKGLFLKVPADAPNLSEVKTWYKSGNVASLEKIEKYSIQNAAIYEYFFDKWVDFDEIRNNIPNQISNPESFLRTNKTLEVTDSSFCYLLNIRQVLLKGQVEPFEYAEPRIREILINQRKLDFIKEFEEELYNDALDGGDVIFYNKP</sequence>
<protein>
    <recommendedName>
        <fullName evidence="4">Peptidyl-prolyl cis-trans isomerase</fullName>
    </recommendedName>
</protein>
<feature type="chain" id="PRO_5013069456" description="Peptidyl-prolyl cis-trans isomerase" evidence="1">
    <location>
        <begin position="18"/>
        <end position="285"/>
    </location>
</feature>
<reference evidence="3" key="1">
    <citation type="submission" date="2017-02" db="EMBL/GenBank/DDBJ databases">
        <authorList>
            <person name="Varghese N."/>
            <person name="Submissions S."/>
        </authorList>
    </citation>
    <scope>NUCLEOTIDE SEQUENCE [LARGE SCALE GENOMIC DNA]</scope>
    <source>
        <strain evidence="3">DSM 24967</strain>
    </source>
</reference>